<dbReference type="InterPro" id="IPR022388">
    <property type="entry name" value="CHP03808"/>
</dbReference>
<dbReference type="InterPro" id="IPR011050">
    <property type="entry name" value="Pectin_lyase_fold/virulence"/>
</dbReference>
<comment type="caution">
    <text evidence="2">The sequence shown here is derived from an EMBL/GenBank/DDBJ whole genome shotgun (WGS) entry which is preliminary data.</text>
</comment>
<dbReference type="SUPFAM" id="SSF51126">
    <property type="entry name" value="Pectin lyase-like"/>
    <property type="match status" value="1"/>
</dbReference>
<dbReference type="PATRIC" id="fig|429727.3.peg.608"/>
<dbReference type="STRING" id="429727.VE26_02920"/>
<dbReference type="InterPro" id="IPR039448">
    <property type="entry name" value="Beta_helix"/>
</dbReference>
<dbReference type="Proteomes" id="UP000033649">
    <property type="component" value="Unassembled WGS sequence"/>
</dbReference>
<evidence type="ECO:0000313" key="2">
    <source>
        <dbReference type="EMBL" id="KKB10218.1"/>
    </source>
</evidence>
<name>A0A0F5FN22_9HYPH</name>
<accession>A0A0F5FN22</accession>
<protein>
    <recommendedName>
        <fullName evidence="1">Right handed beta helix domain-containing protein</fullName>
    </recommendedName>
</protein>
<dbReference type="NCBIfam" id="TIGR03807">
    <property type="entry name" value="RR_fam_repeat"/>
    <property type="match status" value="1"/>
</dbReference>
<organism evidence="2 3">
    <name type="scientific">Devosia chinhatensis</name>
    <dbReference type="NCBI Taxonomy" id="429727"/>
    <lineage>
        <taxon>Bacteria</taxon>
        <taxon>Pseudomonadati</taxon>
        <taxon>Pseudomonadota</taxon>
        <taxon>Alphaproteobacteria</taxon>
        <taxon>Hyphomicrobiales</taxon>
        <taxon>Devosiaceae</taxon>
        <taxon>Devosia</taxon>
    </lineage>
</organism>
<dbReference type="InterPro" id="IPR006626">
    <property type="entry name" value="PbH1"/>
</dbReference>
<dbReference type="NCBIfam" id="TIGR03808">
    <property type="entry name" value="RR_plus_rpt_1"/>
    <property type="match status" value="1"/>
</dbReference>
<proteinExistence type="predicted"/>
<keyword evidence="3" id="KW-1185">Reference proteome</keyword>
<evidence type="ECO:0000313" key="3">
    <source>
        <dbReference type="Proteomes" id="UP000033649"/>
    </source>
</evidence>
<dbReference type="InterPro" id="IPR022444">
    <property type="entry name" value="Cofactor-bd_rpt"/>
</dbReference>
<dbReference type="Pfam" id="PF13229">
    <property type="entry name" value="Beta_helix"/>
    <property type="match status" value="1"/>
</dbReference>
<dbReference type="PANTHER" id="PTHR36453:SF1">
    <property type="entry name" value="RIGHT HANDED BETA HELIX DOMAIN-CONTAINING PROTEIN"/>
    <property type="match status" value="1"/>
</dbReference>
<sequence length="408" mass="41860">MILPQSAQAQLAILDPQSAADQSIVLQDAIHAASGSGRLSLPAGRFRASGLRFPSNLLIEGVPGATWLVGMGRSIGAITAQSDLVLRDIGFAGDSGSEPLLSIESSSGITLERCLFRDSPGIALNLLASAATLRDCDFAGHGDAAIHALDSVGLLVASNRIAKCGNAGIRIWRQESGLDGSIVVNNRISATDWRDGGNGQNGNGINVYLADEVIVADNHISDSAFTAIRLNTTRNTQVTGNQCRSSGEVAIFSEFGFSGSIIAQNVVDTAATGISITNMDVGGALAVCSGNIVRNITPSSAVNPDTIPLGIFAEADTAITGNVVENVPGVAIGAGWGPYLRNVVIADNVVTASDIGIGVSLADGAGGVTIGGNRIDARQHGLAGMLWTEVAEPDLASATERYPHVTLL</sequence>
<feature type="domain" description="Right handed beta helix" evidence="1">
    <location>
        <begin position="129"/>
        <end position="278"/>
    </location>
</feature>
<dbReference type="EMBL" id="JZEY01000054">
    <property type="protein sequence ID" value="KKB10218.1"/>
    <property type="molecule type" value="Genomic_DNA"/>
</dbReference>
<dbReference type="SMART" id="SM00710">
    <property type="entry name" value="PbH1"/>
    <property type="match status" value="9"/>
</dbReference>
<dbReference type="Gene3D" id="2.160.20.10">
    <property type="entry name" value="Single-stranded right-handed beta-helix, Pectin lyase-like"/>
    <property type="match status" value="1"/>
</dbReference>
<dbReference type="PANTHER" id="PTHR36453">
    <property type="entry name" value="SECRETED PROTEIN-RELATED"/>
    <property type="match status" value="1"/>
</dbReference>
<gene>
    <name evidence="2" type="ORF">VE26_02920</name>
</gene>
<dbReference type="InterPro" id="IPR012334">
    <property type="entry name" value="Pectin_lyas_fold"/>
</dbReference>
<evidence type="ECO:0000259" key="1">
    <source>
        <dbReference type="Pfam" id="PF13229"/>
    </source>
</evidence>
<dbReference type="AlphaFoldDB" id="A0A0F5FN22"/>
<reference evidence="2 3" key="1">
    <citation type="submission" date="2015-03" db="EMBL/GenBank/DDBJ databases">
        <authorList>
            <person name="Hassan Y."/>
            <person name="Lepp D."/>
            <person name="Li X.-Z."/>
            <person name="Zhou T."/>
        </authorList>
    </citation>
    <scope>NUCLEOTIDE SEQUENCE [LARGE SCALE GENOMIC DNA]</scope>
    <source>
        <strain evidence="2 3">IPL18</strain>
    </source>
</reference>